<keyword evidence="7" id="KW-1133">Transmembrane helix</keyword>
<comment type="function">
    <text evidence="6">Toxic component of a toxin-antitoxin (TA) system. An RNase.</text>
</comment>
<dbReference type="EC" id="3.1.-.-" evidence="6"/>
<dbReference type="SUPFAM" id="SSF88723">
    <property type="entry name" value="PIN domain-like"/>
    <property type="match status" value="1"/>
</dbReference>
<comment type="caution">
    <text evidence="9">The sequence shown here is derived from an EMBL/GenBank/DDBJ whole genome shotgun (WGS) entry which is preliminary data.</text>
</comment>
<dbReference type="Proteomes" id="UP001501475">
    <property type="component" value="Unassembled WGS sequence"/>
</dbReference>
<keyword evidence="10" id="KW-1185">Reference proteome</keyword>
<comment type="similarity">
    <text evidence="6">Belongs to the PINc/VapC protein family.</text>
</comment>
<dbReference type="RefSeq" id="WP_344068971.1">
    <property type="nucleotide sequence ID" value="NZ_BAAAPN010000104.1"/>
</dbReference>
<dbReference type="NCBIfam" id="TIGR00028">
    <property type="entry name" value="Mtu_PIN_fam"/>
    <property type="match status" value="1"/>
</dbReference>
<evidence type="ECO:0000256" key="5">
    <source>
        <dbReference type="ARBA" id="ARBA00022842"/>
    </source>
</evidence>
<evidence type="ECO:0000313" key="9">
    <source>
        <dbReference type="EMBL" id="GAA1775717.1"/>
    </source>
</evidence>
<gene>
    <name evidence="6" type="primary">vapC</name>
    <name evidence="9" type="ORF">GCM10009810_35980</name>
</gene>
<organism evidence="9 10">
    <name type="scientific">Nostocoides vanveenii</name>
    <dbReference type="NCBI Taxonomy" id="330835"/>
    <lineage>
        <taxon>Bacteria</taxon>
        <taxon>Bacillati</taxon>
        <taxon>Actinomycetota</taxon>
        <taxon>Actinomycetes</taxon>
        <taxon>Micrococcales</taxon>
        <taxon>Intrasporangiaceae</taxon>
        <taxon>Nostocoides</taxon>
    </lineage>
</organism>
<keyword evidence="5 6" id="KW-0460">Magnesium</keyword>
<keyword evidence="3 6" id="KW-0479">Metal-binding</keyword>
<dbReference type="InterPro" id="IPR006226">
    <property type="entry name" value="Mtu_PIN"/>
</dbReference>
<evidence type="ECO:0000256" key="4">
    <source>
        <dbReference type="ARBA" id="ARBA00022801"/>
    </source>
</evidence>
<evidence type="ECO:0000256" key="1">
    <source>
        <dbReference type="ARBA" id="ARBA00022649"/>
    </source>
</evidence>
<keyword evidence="1 6" id="KW-1277">Toxin-antitoxin system</keyword>
<keyword evidence="6" id="KW-0800">Toxin</keyword>
<evidence type="ECO:0000259" key="8">
    <source>
        <dbReference type="Pfam" id="PF01850"/>
    </source>
</evidence>
<protein>
    <recommendedName>
        <fullName evidence="6">Ribonuclease VapC</fullName>
        <shortName evidence="6">RNase VapC</shortName>
        <ecNumber evidence="6">3.1.-.-</ecNumber>
    </recommendedName>
    <alternativeName>
        <fullName evidence="6">Toxin VapC</fullName>
    </alternativeName>
</protein>
<keyword evidence="2 6" id="KW-0540">Nuclease</keyword>
<name>A0ABN2L7N0_9MICO</name>
<dbReference type="InterPro" id="IPR029060">
    <property type="entry name" value="PIN-like_dom_sf"/>
</dbReference>
<evidence type="ECO:0000256" key="2">
    <source>
        <dbReference type="ARBA" id="ARBA00022722"/>
    </source>
</evidence>
<keyword evidence="7" id="KW-0812">Transmembrane</keyword>
<accession>A0ABN2L7N0</accession>
<feature type="binding site" evidence="6">
    <location>
        <position position="5"/>
    </location>
    <ligand>
        <name>Mg(2+)</name>
        <dbReference type="ChEBI" id="CHEBI:18420"/>
    </ligand>
</feature>
<comment type="cofactor">
    <cofactor evidence="6">
        <name>Mg(2+)</name>
        <dbReference type="ChEBI" id="CHEBI:18420"/>
    </cofactor>
</comment>
<dbReference type="InterPro" id="IPR022907">
    <property type="entry name" value="VapC_family"/>
</dbReference>
<keyword evidence="7" id="KW-0472">Membrane</keyword>
<evidence type="ECO:0000256" key="6">
    <source>
        <dbReference type="HAMAP-Rule" id="MF_00265"/>
    </source>
</evidence>
<dbReference type="InterPro" id="IPR002716">
    <property type="entry name" value="PIN_dom"/>
</dbReference>
<evidence type="ECO:0000313" key="10">
    <source>
        <dbReference type="Proteomes" id="UP001501475"/>
    </source>
</evidence>
<dbReference type="Gene3D" id="3.40.50.1010">
    <property type="entry name" value="5'-nuclease"/>
    <property type="match status" value="1"/>
</dbReference>
<feature type="domain" description="PIN" evidence="8">
    <location>
        <begin position="3"/>
        <end position="134"/>
    </location>
</feature>
<dbReference type="Pfam" id="PF01850">
    <property type="entry name" value="PIN"/>
    <property type="match status" value="1"/>
</dbReference>
<dbReference type="EMBL" id="BAAAPN010000104">
    <property type="protein sequence ID" value="GAA1775717.1"/>
    <property type="molecule type" value="Genomic_DNA"/>
</dbReference>
<dbReference type="HAMAP" id="MF_00265">
    <property type="entry name" value="VapC_Nob1"/>
    <property type="match status" value="1"/>
</dbReference>
<feature type="binding site" evidence="6">
    <location>
        <position position="108"/>
    </location>
    <ligand>
        <name>Mg(2+)</name>
        <dbReference type="ChEBI" id="CHEBI:18420"/>
    </ligand>
</feature>
<sequence length="141" mass="14979">MTLVDANVLLNAVNRSAPDHAVAKRWLDAALSGATPVGFAWVVLLAVLRLATRPGLFPRPLTADEATKLVRGWLSAPSSVVLHPGSRHVDLLASMLTDAGTSGNLTTDAHLAALAREHNATVISFDADFARFAGLHWARPE</sequence>
<proteinExistence type="inferred from homology"/>
<evidence type="ECO:0000256" key="3">
    <source>
        <dbReference type="ARBA" id="ARBA00022723"/>
    </source>
</evidence>
<reference evidence="9 10" key="1">
    <citation type="journal article" date="2019" name="Int. J. Syst. Evol. Microbiol.">
        <title>The Global Catalogue of Microorganisms (GCM) 10K type strain sequencing project: providing services to taxonomists for standard genome sequencing and annotation.</title>
        <authorList>
            <consortium name="The Broad Institute Genomics Platform"/>
            <consortium name="The Broad Institute Genome Sequencing Center for Infectious Disease"/>
            <person name="Wu L."/>
            <person name="Ma J."/>
        </authorList>
    </citation>
    <scope>NUCLEOTIDE SEQUENCE [LARGE SCALE GENOMIC DNA]</scope>
    <source>
        <strain evidence="9 10">JCM 15591</strain>
    </source>
</reference>
<dbReference type="CDD" id="cd18678">
    <property type="entry name" value="PIN_MtVapC25_VapC33-like"/>
    <property type="match status" value="1"/>
</dbReference>
<feature type="transmembrane region" description="Helical" evidence="7">
    <location>
        <begin position="29"/>
        <end position="51"/>
    </location>
</feature>
<keyword evidence="4 6" id="KW-0378">Hydrolase</keyword>
<evidence type="ECO:0000256" key="7">
    <source>
        <dbReference type="SAM" id="Phobius"/>
    </source>
</evidence>